<organism evidence="4 5">
    <name type="scientific">Pseudoalteromonas phenolica</name>
    <dbReference type="NCBI Taxonomy" id="161398"/>
    <lineage>
        <taxon>Bacteria</taxon>
        <taxon>Pseudomonadati</taxon>
        <taxon>Pseudomonadota</taxon>
        <taxon>Gammaproteobacteria</taxon>
        <taxon>Alteromonadales</taxon>
        <taxon>Pseudoalteromonadaceae</taxon>
        <taxon>Pseudoalteromonas</taxon>
    </lineage>
</organism>
<feature type="domain" description="Peptidase S9 prolyl oligopeptidase catalytic" evidence="3">
    <location>
        <begin position="440"/>
        <end position="640"/>
    </location>
</feature>
<feature type="signal peptide" evidence="2">
    <location>
        <begin position="1"/>
        <end position="21"/>
    </location>
</feature>
<dbReference type="Pfam" id="PF00326">
    <property type="entry name" value="Peptidase_S9"/>
    <property type="match status" value="1"/>
</dbReference>
<dbReference type="OrthoDB" id="9766909at2"/>
<dbReference type="GO" id="GO:0004252">
    <property type="term" value="F:serine-type endopeptidase activity"/>
    <property type="evidence" value="ECO:0007669"/>
    <property type="project" value="TreeGrafter"/>
</dbReference>
<dbReference type="SUPFAM" id="SSF82171">
    <property type="entry name" value="DPP6 N-terminal domain-like"/>
    <property type="match status" value="1"/>
</dbReference>
<dbReference type="Gene3D" id="3.40.50.1820">
    <property type="entry name" value="alpha/beta hydrolase"/>
    <property type="match status" value="1"/>
</dbReference>
<dbReference type="KEGG" id="pphe:PP2015_825"/>
<keyword evidence="2" id="KW-0732">Signal</keyword>
<evidence type="ECO:0000256" key="1">
    <source>
        <dbReference type="ARBA" id="ARBA00022801"/>
    </source>
</evidence>
<dbReference type="AlphaFoldDB" id="A0A0S2JYZ8"/>
<name>A0A0S2JYZ8_9GAMM</name>
<evidence type="ECO:0000256" key="2">
    <source>
        <dbReference type="SAM" id="SignalP"/>
    </source>
</evidence>
<dbReference type="Proteomes" id="UP000061457">
    <property type="component" value="Chromosome I"/>
</dbReference>
<protein>
    <submittedName>
        <fullName evidence="4">Dipeptidyl acylaminoacyl-peptidase</fullName>
    </submittedName>
</protein>
<dbReference type="EMBL" id="CP013187">
    <property type="protein sequence ID" value="ALO41344.1"/>
    <property type="molecule type" value="Genomic_DNA"/>
</dbReference>
<keyword evidence="1" id="KW-0378">Hydrolase</keyword>
<dbReference type="SUPFAM" id="SSF53474">
    <property type="entry name" value="alpha/beta-Hydrolases"/>
    <property type="match status" value="1"/>
</dbReference>
<dbReference type="InterPro" id="IPR001375">
    <property type="entry name" value="Peptidase_S9_cat"/>
</dbReference>
<gene>
    <name evidence="4" type="ORF">PP2015_825</name>
</gene>
<dbReference type="PANTHER" id="PTHR42776:SF27">
    <property type="entry name" value="DIPEPTIDYL PEPTIDASE FAMILY MEMBER 6"/>
    <property type="match status" value="1"/>
</dbReference>
<evidence type="ECO:0000313" key="5">
    <source>
        <dbReference type="Proteomes" id="UP000061457"/>
    </source>
</evidence>
<dbReference type="STRING" id="161398.PP2015_825"/>
<dbReference type="InterPro" id="IPR029058">
    <property type="entry name" value="AB_hydrolase_fold"/>
</dbReference>
<reference evidence="4 5" key="1">
    <citation type="submission" date="2015-11" db="EMBL/GenBank/DDBJ databases">
        <authorList>
            <person name="Zhang Y."/>
            <person name="Guo Z."/>
        </authorList>
    </citation>
    <scope>NUCLEOTIDE SEQUENCE [LARGE SCALE GENOMIC DNA]</scope>
    <source>
        <strain evidence="4 5">KCTC 12086</strain>
    </source>
</reference>
<dbReference type="PATRIC" id="fig|161398.10.peg.838"/>
<dbReference type="PANTHER" id="PTHR42776">
    <property type="entry name" value="SERINE PEPTIDASE S9 FAMILY MEMBER"/>
    <property type="match status" value="1"/>
</dbReference>
<accession>A0A0S2JYZ8</accession>
<evidence type="ECO:0000313" key="4">
    <source>
        <dbReference type="EMBL" id="ALO41344.1"/>
    </source>
</evidence>
<feature type="chain" id="PRO_5006600836" evidence="2">
    <location>
        <begin position="22"/>
        <end position="641"/>
    </location>
</feature>
<dbReference type="GO" id="GO:0006508">
    <property type="term" value="P:proteolysis"/>
    <property type="evidence" value="ECO:0007669"/>
    <property type="project" value="InterPro"/>
</dbReference>
<evidence type="ECO:0000259" key="3">
    <source>
        <dbReference type="Pfam" id="PF00326"/>
    </source>
</evidence>
<proteinExistence type="predicted"/>
<sequence>MLKHALFLTFIITLFGASASAQTSLKSTLPIEAHASLANASQMNLSPNGNKVAFVQNGKGTLFLVVFDLTTGKKRFITKTDNLSVTLNWFDWLNNDVLLMGVSSTASERGVRYKVSRLLKFDLRTDDETKNVIRIGRRSHNSQFQDNVISMLPNDPEHVLLSIDLDTPNKPSVYKLNVLTGKRKRLERPKKHIDAWIADRQGKVRIMRQIDDTLVTYSLKDLNTNKWNKLFEYEVFSADKVTLLGFDKNPNILYFKAIYNDKDALFKMDVTDPKQTRELVYHDENYDVDGSLVYSEVTNEIVGFSHSGFDDLIKYWDEDLDKLQRSINKVIPDSTNVIIDTDVTGQVYILYTTSSDHPGAYLLGDRNTSSLEYIISKYPLIEGELYNGKNNVEYIARDKTNIEGYLTFPADYQKGKAYPAIILPHGGPMARDYAGFDYWSEFFSHHGYLVFQPNFRGSSGYGFSFESAAIGGWGEAMQDDLQDAANWLVAQGYTKKDKMCIAGGSYGGYASLMALVKHPDTFQCAASFAGVADLNFIYYQARNFTNKDIVRKQIGTDRDQLEQVSPINFAEKFTKPVLLIHGSEDSVVSVRHSREMAEELEDANKDVKYIELEDGSHYLVHQPYRVKTLQEMLAFFNKHLM</sequence>
<keyword evidence="5" id="KW-1185">Reference proteome</keyword>
<dbReference type="RefSeq" id="WP_083496515.1">
    <property type="nucleotide sequence ID" value="NZ_CP013187.1"/>
</dbReference>